<comment type="caution">
    <text evidence="1">The sequence shown here is derived from an EMBL/GenBank/DDBJ whole genome shotgun (WGS) entry which is preliminary data.</text>
</comment>
<dbReference type="Proteomes" id="UP000805704">
    <property type="component" value="Chromosome 23"/>
</dbReference>
<protein>
    <submittedName>
        <fullName evidence="1">Dynein intermediate chain 3</fullName>
    </submittedName>
</protein>
<evidence type="ECO:0000313" key="2">
    <source>
        <dbReference type="Proteomes" id="UP000805704"/>
    </source>
</evidence>
<evidence type="ECO:0000313" key="1">
    <source>
        <dbReference type="EMBL" id="KAG8004789.1"/>
    </source>
</evidence>
<gene>
    <name evidence="1" type="ORF">GBF38_010580</name>
</gene>
<accession>A0ACB7ES66</accession>
<dbReference type="EMBL" id="CM024811">
    <property type="protein sequence ID" value="KAG8004789.1"/>
    <property type="molecule type" value="Genomic_DNA"/>
</dbReference>
<reference evidence="1" key="1">
    <citation type="submission" date="2020-04" db="EMBL/GenBank/DDBJ databases">
        <title>A chromosome-scale assembly and high-density genetic map of the yellow drum (Nibea albiflora) genome.</title>
        <authorList>
            <person name="Xu D."/>
            <person name="Zhang W."/>
            <person name="Chen R."/>
            <person name="Tan P."/>
            <person name="Wang L."/>
            <person name="Song H."/>
            <person name="Tian L."/>
            <person name="Zhu Q."/>
            <person name="Wang B."/>
        </authorList>
    </citation>
    <scope>NUCLEOTIDE SEQUENCE</scope>
    <source>
        <strain evidence="1">ZJHYS-2018</strain>
    </source>
</reference>
<name>A0ACB7ES66_NIBAL</name>
<organism evidence="1 2">
    <name type="scientific">Nibea albiflora</name>
    <name type="common">Yellow drum</name>
    <name type="synonym">Corvina albiflora</name>
    <dbReference type="NCBI Taxonomy" id="240163"/>
    <lineage>
        <taxon>Eukaryota</taxon>
        <taxon>Metazoa</taxon>
        <taxon>Chordata</taxon>
        <taxon>Craniata</taxon>
        <taxon>Vertebrata</taxon>
        <taxon>Euteleostomi</taxon>
        <taxon>Actinopterygii</taxon>
        <taxon>Neopterygii</taxon>
        <taxon>Teleostei</taxon>
        <taxon>Neoteleostei</taxon>
        <taxon>Acanthomorphata</taxon>
        <taxon>Eupercaria</taxon>
        <taxon>Sciaenidae</taxon>
        <taxon>Nibea</taxon>
    </lineage>
</organism>
<keyword evidence="2" id="KW-1185">Reference proteome</keyword>
<proteinExistence type="predicted"/>
<sequence length="340" mass="37807">MSYLTDACWSPVRPSVFFTVKMDGMLDVWDILFKQNDPTLSLKVCDEALYSLRVQDNGRLVACGSQQGGATLLEICSGLSTLQKNEKSLLAAKLRVFVQQRLHAAVEEILAVFEQTIVKYEEEAALSQQVISRQHALLCALHTPLMNEPGADAVTQQLLRNQEAQPEPQNRDQDHNQEQDQPELPQDEEEQVQVDLDKADIIQFTYSSRCVDGTAAAGPELGAAGLDQDVQLLSSETEDSDDYSKDPTDARSTSKTGHGPGGPLSCRVCSRTFKARRFLLRHSKAHLQEVGPVCGAAESLKLNVVRTHRTAQKKKKKLEDQTRTQSRERPEPDLSRKAQL</sequence>